<dbReference type="Proteomes" id="UP000887569">
    <property type="component" value="Unplaced"/>
</dbReference>
<evidence type="ECO:0000313" key="2">
    <source>
        <dbReference type="Proteomes" id="UP000887569"/>
    </source>
</evidence>
<dbReference type="WBParaSite" id="PgR006_g156_t02">
    <property type="protein sequence ID" value="PgR006_g156_t02"/>
    <property type="gene ID" value="PgR006_g156"/>
</dbReference>
<feature type="chain" id="PRO_5038008007" evidence="1">
    <location>
        <begin position="21"/>
        <end position="392"/>
    </location>
</feature>
<keyword evidence="2" id="KW-1185">Reference proteome</keyword>
<reference evidence="3" key="1">
    <citation type="submission" date="2022-11" db="UniProtKB">
        <authorList>
            <consortium name="WormBaseParasite"/>
        </authorList>
    </citation>
    <scope>IDENTIFICATION</scope>
</reference>
<proteinExistence type="predicted"/>
<sequence>RQCVRCIFAMLMWLTSGPYSCPLEGSSFDSGTTSRIEVTLSTAQPGSLIDLRQIRSGGAWYVNSPGGILQLFAIGTLISADEVSIIVNGSSVLYNTSEFLNSNDFITVTTRQIIVRYPDQVHKGTNVLYYVRDVNLRRSDCGDPLVIANVDTNMSFSNDISWSCDCAVTIISLTEAADDFYTIAFTNLSTTSITTSPALIIAGIYQKWFSDDIILFTISSSDARRWQTLPILQRIVTIVVPIGAIVNGSVSAAYVPVYDRRVHLGDMGIISSRNYPVATSPGDLDVNHRLTASSPIPFVMDIVRADIQSNAMLSIFTYPPITIRKRISGSAIPVVNEQYRFVGKFVIVNYRSSNSNGSTFLIRYRCQGSSLFGDSITRSMVVISGFLLCICK</sequence>
<protein>
    <submittedName>
        <fullName evidence="3">IgGFc-binding protein N-terminal domain-containing protein</fullName>
    </submittedName>
</protein>
<evidence type="ECO:0000256" key="1">
    <source>
        <dbReference type="SAM" id="SignalP"/>
    </source>
</evidence>
<keyword evidence="1" id="KW-0732">Signal</keyword>
<name>A0A915AEA7_PARUN</name>
<evidence type="ECO:0000313" key="3">
    <source>
        <dbReference type="WBParaSite" id="PgR006_g156_t02"/>
    </source>
</evidence>
<accession>A0A915AEA7</accession>
<dbReference type="AlphaFoldDB" id="A0A915AEA7"/>
<organism evidence="2 3">
    <name type="scientific">Parascaris univalens</name>
    <name type="common">Nematode worm</name>
    <dbReference type="NCBI Taxonomy" id="6257"/>
    <lineage>
        <taxon>Eukaryota</taxon>
        <taxon>Metazoa</taxon>
        <taxon>Ecdysozoa</taxon>
        <taxon>Nematoda</taxon>
        <taxon>Chromadorea</taxon>
        <taxon>Rhabditida</taxon>
        <taxon>Spirurina</taxon>
        <taxon>Ascaridomorpha</taxon>
        <taxon>Ascaridoidea</taxon>
        <taxon>Ascarididae</taxon>
        <taxon>Parascaris</taxon>
    </lineage>
</organism>
<feature type="signal peptide" evidence="1">
    <location>
        <begin position="1"/>
        <end position="20"/>
    </location>
</feature>